<protein>
    <submittedName>
        <fullName evidence="2">UDP-4-amino-4, 6-dideoxy-N-acetyl-beta-L-altrosamine N-acetyltransferase</fullName>
        <ecNumber evidence="2">2.3.1.202</ecNumber>
    </submittedName>
</protein>
<keyword evidence="2" id="KW-0808">Transferase</keyword>
<reference evidence="2 3" key="1">
    <citation type="submission" date="2020-05" db="EMBL/GenBank/DDBJ databases">
        <title>Paenibacillus glebae, sp. nov., Paenibacillus humi sp. nov., Paenibacillus pedi sp. nov., Paenibacillus terrestris sp. nov. and Paenibacillus terricola sp. nov., isolated from a forest top soil sample.</title>
        <authorList>
            <person name="Qi S."/>
            <person name="Carlier A."/>
            <person name="Cnockaert M."/>
            <person name="Vandamme P."/>
        </authorList>
    </citation>
    <scope>NUCLEOTIDE SEQUENCE [LARGE SCALE GENOMIC DNA]</scope>
    <source>
        <strain evidence="2 3">LMG 29502</strain>
    </source>
</reference>
<dbReference type="EC" id="2.3.1.202" evidence="2"/>
<dbReference type="InterPro" id="IPR016181">
    <property type="entry name" value="Acyl_CoA_acyltransferase"/>
</dbReference>
<dbReference type="NCBIfam" id="TIGR03585">
    <property type="entry name" value="PseH"/>
    <property type="match status" value="1"/>
</dbReference>
<dbReference type="Proteomes" id="UP000711047">
    <property type="component" value="Unassembled WGS sequence"/>
</dbReference>
<dbReference type="PROSITE" id="PS51186">
    <property type="entry name" value="GNAT"/>
    <property type="match status" value="1"/>
</dbReference>
<dbReference type="RefSeq" id="WP_173128146.1">
    <property type="nucleotide sequence ID" value="NZ_JABMKX010000002.1"/>
</dbReference>
<dbReference type="InterPro" id="IPR000182">
    <property type="entry name" value="GNAT_dom"/>
</dbReference>
<dbReference type="Pfam" id="PF13302">
    <property type="entry name" value="Acetyltransf_3"/>
    <property type="match status" value="1"/>
</dbReference>
<evidence type="ECO:0000313" key="2">
    <source>
        <dbReference type="EMBL" id="NQX44480.1"/>
    </source>
</evidence>
<accession>A0ABX2DJ12</accession>
<gene>
    <name evidence="2" type="primary">pseH</name>
    <name evidence="2" type="ORF">HQN87_03975</name>
</gene>
<keyword evidence="2" id="KW-0012">Acyltransferase</keyword>
<proteinExistence type="predicted"/>
<keyword evidence="3" id="KW-1185">Reference proteome</keyword>
<dbReference type="Gene3D" id="3.40.630.30">
    <property type="match status" value="1"/>
</dbReference>
<dbReference type="PANTHER" id="PTHR43415:SF3">
    <property type="entry name" value="GNAT-FAMILY ACETYLTRANSFERASE"/>
    <property type="match status" value="1"/>
</dbReference>
<name>A0ABX2DJ12_9BACL</name>
<feature type="domain" description="N-acetyltransferase" evidence="1">
    <location>
        <begin position="7"/>
        <end position="167"/>
    </location>
</feature>
<comment type="caution">
    <text evidence="2">The sequence shown here is derived from an EMBL/GenBank/DDBJ whole genome shotgun (WGS) entry which is preliminary data.</text>
</comment>
<dbReference type="EMBL" id="JABMKX010000002">
    <property type="protein sequence ID" value="NQX44480.1"/>
    <property type="molecule type" value="Genomic_DNA"/>
</dbReference>
<dbReference type="GO" id="GO:0016746">
    <property type="term" value="F:acyltransferase activity"/>
    <property type="evidence" value="ECO:0007669"/>
    <property type="project" value="UniProtKB-KW"/>
</dbReference>
<dbReference type="SUPFAM" id="SSF55729">
    <property type="entry name" value="Acyl-CoA N-acyltransferases (Nat)"/>
    <property type="match status" value="1"/>
</dbReference>
<evidence type="ECO:0000259" key="1">
    <source>
        <dbReference type="PROSITE" id="PS51186"/>
    </source>
</evidence>
<evidence type="ECO:0000313" key="3">
    <source>
        <dbReference type="Proteomes" id="UP000711047"/>
    </source>
</evidence>
<dbReference type="PANTHER" id="PTHR43415">
    <property type="entry name" value="SPERMIDINE N(1)-ACETYLTRANSFERASE"/>
    <property type="match status" value="1"/>
</dbReference>
<dbReference type="InterPro" id="IPR020036">
    <property type="entry name" value="PseH"/>
</dbReference>
<organism evidence="2 3">
    <name type="scientific">Paenibacillus tritici</name>
    <dbReference type="NCBI Taxonomy" id="1873425"/>
    <lineage>
        <taxon>Bacteria</taxon>
        <taxon>Bacillati</taxon>
        <taxon>Bacillota</taxon>
        <taxon>Bacilli</taxon>
        <taxon>Bacillales</taxon>
        <taxon>Paenibacillaceae</taxon>
        <taxon>Paenibacillus</taxon>
    </lineage>
</organism>
<sequence length="190" mass="22606">MADIHDYTLKELSREHSTLIWEWRNAAHVRPFMNHDGLIPLEEHHKWLNSIAKDASRLVRICYYQAKPIGFVQFSQINLEHQTCEWGFYIGNQDCPRRSGTIMGILALELIFQERQMRKVCAEILDFNQKSLSYHRKLGFVEEGRLVRQRLRNHQPVDVVLMGLFREQWKKQRVRLKEEVANANEGNNHR</sequence>